<name>A0A2N3KYG0_9PROT</name>
<gene>
    <name evidence="1" type="ORF">COO20_04875</name>
</gene>
<evidence type="ECO:0000313" key="1">
    <source>
        <dbReference type="EMBL" id="PKR55506.1"/>
    </source>
</evidence>
<comment type="caution">
    <text evidence="1">The sequence shown here is derived from an EMBL/GenBank/DDBJ whole genome shotgun (WGS) entry which is preliminary data.</text>
</comment>
<protein>
    <submittedName>
        <fullName evidence="1">DNA transposition protein</fullName>
    </submittedName>
</protein>
<dbReference type="AlphaFoldDB" id="A0A2N3KYG0"/>
<dbReference type="EMBL" id="NWTK01000002">
    <property type="protein sequence ID" value="PKR55506.1"/>
    <property type="molecule type" value="Genomic_DNA"/>
</dbReference>
<reference evidence="1 2" key="1">
    <citation type="submission" date="2017-09" db="EMBL/GenBank/DDBJ databases">
        <title>Biodiversity and function of Thalassospira species in the particle-attached aromatic-hydrocarbon-degrading consortia from the surface seawater of the South China Sea.</title>
        <authorList>
            <person name="Dong C."/>
            <person name="Liu R."/>
            <person name="Shao Z."/>
        </authorList>
    </citation>
    <scope>NUCLEOTIDE SEQUENCE [LARGE SCALE GENOMIC DNA]</scope>
    <source>
        <strain evidence="1 2">CSC1P2</strain>
    </source>
</reference>
<accession>A0A2N3KYG0</accession>
<dbReference type="RefSeq" id="WP_101264554.1">
    <property type="nucleotide sequence ID" value="NZ_NWTK01000002.1"/>
</dbReference>
<organism evidence="1 2">
    <name type="scientific">Thalassospira marina</name>
    <dbReference type="NCBI Taxonomy" id="2048283"/>
    <lineage>
        <taxon>Bacteria</taxon>
        <taxon>Pseudomonadati</taxon>
        <taxon>Pseudomonadota</taxon>
        <taxon>Alphaproteobacteria</taxon>
        <taxon>Rhodospirillales</taxon>
        <taxon>Thalassospiraceae</taxon>
        <taxon>Thalassospira</taxon>
    </lineage>
</organism>
<proteinExistence type="predicted"/>
<sequence length="172" mass="19517">MTLLPFFHAFVKLRDRHMAKQNSDTGTIDLLNEWTPPKVAVTFETPERVRAISFGQRISRAVSEVLRESGKSREEIAAAMSEFLGEEVSKNMLDAYASMARESHTISLERAFALLHATRDARIFGMELGRFDYAVIPERYLGAVEDAMIEDQKEQLKRAQLAARKKWKGGGR</sequence>
<dbReference type="Proteomes" id="UP000233597">
    <property type="component" value="Unassembled WGS sequence"/>
</dbReference>
<evidence type="ECO:0000313" key="2">
    <source>
        <dbReference type="Proteomes" id="UP000233597"/>
    </source>
</evidence>
<dbReference type="OrthoDB" id="8450901at2"/>